<proteinExistence type="predicted"/>
<dbReference type="EMBL" id="RWGY01000007">
    <property type="protein sequence ID" value="TVU39945.1"/>
    <property type="molecule type" value="Genomic_DNA"/>
</dbReference>
<gene>
    <name evidence="1" type="ORF">EJB05_13389</name>
</gene>
<accession>A0A5J9VWG2</accession>
<evidence type="ECO:0000313" key="1">
    <source>
        <dbReference type="EMBL" id="TVU39945.1"/>
    </source>
</evidence>
<reference evidence="1 2" key="1">
    <citation type="journal article" date="2019" name="Sci. Rep.">
        <title>A high-quality genome of Eragrostis curvula grass provides insights into Poaceae evolution and supports new strategies to enhance forage quality.</title>
        <authorList>
            <person name="Carballo J."/>
            <person name="Santos B.A.C.M."/>
            <person name="Zappacosta D."/>
            <person name="Garbus I."/>
            <person name="Selva J.P."/>
            <person name="Gallo C.A."/>
            <person name="Diaz A."/>
            <person name="Albertini E."/>
            <person name="Caccamo M."/>
            <person name="Echenique V."/>
        </authorList>
    </citation>
    <scope>NUCLEOTIDE SEQUENCE [LARGE SCALE GENOMIC DNA]</scope>
    <source>
        <strain evidence="2">cv. Victoria</strain>
        <tissue evidence="1">Leaf</tissue>
    </source>
</reference>
<keyword evidence="2" id="KW-1185">Reference proteome</keyword>
<comment type="caution">
    <text evidence="1">The sequence shown here is derived from an EMBL/GenBank/DDBJ whole genome shotgun (WGS) entry which is preliminary data.</text>
</comment>
<evidence type="ECO:0000313" key="2">
    <source>
        <dbReference type="Proteomes" id="UP000324897"/>
    </source>
</evidence>
<feature type="non-terminal residue" evidence="1">
    <location>
        <position position="1"/>
    </location>
</feature>
<sequence>MEKDRLSGWVSECLLITSFRDWFVDENCKSEESKILQSIALGGFDPLPDSVLLFPAAELSAFEHFVNLIGGCL</sequence>
<name>A0A5J9VWG2_9POAL</name>
<protein>
    <submittedName>
        <fullName evidence="1">Uncharacterized protein</fullName>
    </submittedName>
</protein>
<dbReference type="Proteomes" id="UP000324897">
    <property type="component" value="Chromosome 4"/>
</dbReference>
<organism evidence="1 2">
    <name type="scientific">Eragrostis curvula</name>
    <name type="common">weeping love grass</name>
    <dbReference type="NCBI Taxonomy" id="38414"/>
    <lineage>
        <taxon>Eukaryota</taxon>
        <taxon>Viridiplantae</taxon>
        <taxon>Streptophyta</taxon>
        <taxon>Embryophyta</taxon>
        <taxon>Tracheophyta</taxon>
        <taxon>Spermatophyta</taxon>
        <taxon>Magnoliopsida</taxon>
        <taxon>Liliopsida</taxon>
        <taxon>Poales</taxon>
        <taxon>Poaceae</taxon>
        <taxon>PACMAD clade</taxon>
        <taxon>Chloridoideae</taxon>
        <taxon>Eragrostideae</taxon>
        <taxon>Eragrostidinae</taxon>
        <taxon>Eragrostis</taxon>
    </lineage>
</organism>
<dbReference type="AlphaFoldDB" id="A0A5J9VWG2"/>
<dbReference type="Gramene" id="TVU39945">
    <property type="protein sequence ID" value="TVU39945"/>
    <property type="gene ID" value="EJB05_13389"/>
</dbReference>